<dbReference type="EMBL" id="AVOT02011276">
    <property type="protein sequence ID" value="MBW0491823.1"/>
    <property type="molecule type" value="Genomic_DNA"/>
</dbReference>
<evidence type="ECO:0000313" key="2">
    <source>
        <dbReference type="Proteomes" id="UP000765509"/>
    </source>
</evidence>
<evidence type="ECO:0000313" key="1">
    <source>
        <dbReference type="EMBL" id="MBW0491823.1"/>
    </source>
</evidence>
<dbReference type="Proteomes" id="UP000765509">
    <property type="component" value="Unassembled WGS sequence"/>
</dbReference>
<protein>
    <submittedName>
        <fullName evidence="1">Uncharacterized protein</fullName>
    </submittedName>
</protein>
<dbReference type="AlphaFoldDB" id="A0A9Q3CXP0"/>
<sequence>MISICIINKNRSKQTCGLRYNPFRTVKDPNGLLKVECQNPGRRWYTCIRTSCHVGTERDMMKALYFVNCTNDKLPKVIASKVWPDDFRTELDKKRVMVVSGQWSPPMMAPKIRMREVFYCYWNQPSDHNNRRPDCDECYEIGSGRI</sequence>
<organism evidence="1 2">
    <name type="scientific">Austropuccinia psidii MF-1</name>
    <dbReference type="NCBI Taxonomy" id="1389203"/>
    <lineage>
        <taxon>Eukaryota</taxon>
        <taxon>Fungi</taxon>
        <taxon>Dikarya</taxon>
        <taxon>Basidiomycota</taxon>
        <taxon>Pucciniomycotina</taxon>
        <taxon>Pucciniomycetes</taxon>
        <taxon>Pucciniales</taxon>
        <taxon>Sphaerophragmiaceae</taxon>
        <taxon>Austropuccinia</taxon>
    </lineage>
</organism>
<accession>A0A9Q3CXP0</accession>
<comment type="caution">
    <text evidence="1">The sequence shown here is derived from an EMBL/GenBank/DDBJ whole genome shotgun (WGS) entry which is preliminary data.</text>
</comment>
<name>A0A9Q3CXP0_9BASI</name>
<keyword evidence="2" id="KW-1185">Reference proteome</keyword>
<gene>
    <name evidence="1" type="ORF">O181_031538</name>
</gene>
<reference evidence="1" key="1">
    <citation type="submission" date="2021-03" db="EMBL/GenBank/DDBJ databases">
        <title>Draft genome sequence of rust myrtle Austropuccinia psidii MF-1, a brazilian biotype.</title>
        <authorList>
            <person name="Quecine M.C."/>
            <person name="Pachon D.M.R."/>
            <person name="Bonatelli M.L."/>
            <person name="Correr F.H."/>
            <person name="Franceschini L.M."/>
            <person name="Leite T.F."/>
            <person name="Margarido G.R.A."/>
            <person name="Almeida C.A."/>
            <person name="Ferrarezi J.A."/>
            <person name="Labate C.A."/>
        </authorList>
    </citation>
    <scope>NUCLEOTIDE SEQUENCE</scope>
    <source>
        <strain evidence="1">MF-1</strain>
    </source>
</reference>
<proteinExistence type="predicted"/>